<comment type="caution">
    <text evidence="6">The sequence shown here is derived from an EMBL/GenBank/DDBJ whole genome shotgun (WGS) entry which is preliminary data.</text>
</comment>
<sequence length="333" mass="38727">FLLGQSGLGKSTLMNTLFKSKVSRKSAQPDLEERIPKTIEIKSISHDIEEKGVRMKLTVIDTPGFGDQINNENCWQPIMKFINEQYEAYLQEEIHINRKKRIPDTRVHCCIYFIPPTGHCLRPLDVEFMRRLSKVVNIVPVIAKADTLTLEERDFFKQTIREELRANGIDVYPQKEFDEDAEDRLINEKIRVSSRWPGRWDLDLDLDLDPDPDLDLDLVWKHTFTQSLTHICCTQQEMIPFAVVGSDQEYQVNGKRILGRKTKWGTIEVENIAHCEFAYLRDLLIRTHMQNIKDITSNIHYETYRVRRLNESNGHFSTQPPDHAAVPPKANGQ</sequence>
<dbReference type="InterPro" id="IPR030379">
    <property type="entry name" value="G_SEPTIN_dom"/>
</dbReference>
<reference evidence="6" key="2">
    <citation type="submission" date="2004-02" db="EMBL/GenBank/DDBJ databases">
        <authorList>
            <consortium name="Genoscope"/>
            <consortium name="Whitehead Institute Centre for Genome Research"/>
        </authorList>
    </citation>
    <scope>NUCLEOTIDE SEQUENCE</scope>
</reference>
<dbReference type="KEGG" id="tng:GSTEN00034487G001"/>
<dbReference type="Pfam" id="PF00735">
    <property type="entry name" value="Septin"/>
    <property type="match status" value="2"/>
</dbReference>
<keyword evidence="1 3" id="KW-0547">Nucleotide-binding</keyword>
<dbReference type="PIRSF" id="PIRSF006698">
    <property type="entry name" value="Septin"/>
    <property type="match status" value="1"/>
</dbReference>
<feature type="region of interest" description="Disordered" evidence="4">
    <location>
        <begin position="312"/>
        <end position="333"/>
    </location>
</feature>
<dbReference type="CDD" id="cd01850">
    <property type="entry name" value="CDC_Septin"/>
    <property type="match status" value="1"/>
</dbReference>
<dbReference type="PANTHER" id="PTHR18884">
    <property type="entry name" value="SEPTIN"/>
    <property type="match status" value="1"/>
</dbReference>
<reference evidence="6" key="1">
    <citation type="journal article" date="2004" name="Nature">
        <title>Genome duplication in the teleost fish Tetraodon nigroviridis reveals the early vertebrate proto-karyotype.</title>
        <authorList>
            <person name="Jaillon O."/>
            <person name="Aury J.-M."/>
            <person name="Brunet F."/>
            <person name="Petit J.-L."/>
            <person name="Stange-Thomann N."/>
            <person name="Mauceli E."/>
            <person name="Bouneau L."/>
            <person name="Fischer C."/>
            <person name="Ozouf-Costaz C."/>
            <person name="Bernot A."/>
            <person name="Nicaud S."/>
            <person name="Jaffe D."/>
            <person name="Fisher S."/>
            <person name="Lutfalla G."/>
            <person name="Dossat C."/>
            <person name="Segurens B."/>
            <person name="Dasilva C."/>
            <person name="Salanoubat M."/>
            <person name="Levy M."/>
            <person name="Boudet N."/>
            <person name="Castellano S."/>
            <person name="Anthouard V."/>
            <person name="Jubin C."/>
            <person name="Castelli V."/>
            <person name="Katinka M."/>
            <person name="Vacherie B."/>
            <person name="Biemont C."/>
            <person name="Skalli Z."/>
            <person name="Cattolico L."/>
            <person name="Poulain J."/>
            <person name="De Berardinis V."/>
            <person name="Cruaud C."/>
            <person name="Duprat S."/>
            <person name="Brottier P."/>
            <person name="Coutanceau J.-P."/>
            <person name="Gouzy J."/>
            <person name="Parra G."/>
            <person name="Lardier G."/>
            <person name="Chapple C."/>
            <person name="McKernan K.J."/>
            <person name="McEwan P."/>
            <person name="Bosak S."/>
            <person name="Kellis M."/>
            <person name="Volff J.-N."/>
            <person name="Guigo R."/>
            <person name="Zody M.C."/>
            <person name="Mesirov J."/>
            <person name="Lindblad-Toh K."/>
            <person name="Birren B."/>
            <person name="Nusbaum C."/>
            <person name="Kahn D."/>
            <person name="Robinson-Rechavi M."/>
            <person name="Laudet V."/>
            <person name="Schachter V."/>
            <person name="Quetier F."/>
            <person name="Saurin W."/>
            <person name="Scarpelli C."/>
            <person name="Wincker P."/>
            <person name="Lander E.S."/>
            <person name="Weissenbach J."/>
            <person name="Roest Crollius H."/>
        </authorList>
    </citation>
    <scope>NUCLEOTIDE SEQUENCE [LARGE SCALE GENOMIC DNA]</scope>
</reference>
<keyword evidence="2 3" id="KW-0342">GTP-binding</keyword>
<dbReference type="OrthoDB" id="416553at2759"/>
<organism evidence="6">
    <name type="scientific">Tetraodon nigroviridis</name>
    <name type="common">Spotted green pufferfish</name>
    <name type="synonym">Chelonodon nigroviridis</name>
    <dbReference type="NCBI Taxonomy" id="99883"/>
    <lineage>
        <taxon>Eukaryota</taxon>
        <taxon>Metazoa</taxon>
        <taxon>Chordata</taxon>
        <taxon>Craniata</taxon>
        <taxon>Vertebrata</taxon>
        <taxon>Euteleostomi</taxon>
        <taxon>Actinopterygii</taxon>
        <taxon>Neopterygii</taxon>
        <taxon>Teleostei</taxon>
        <taxon>Neoteleostei</taxon>
        <taxon>Acanthomorphata</taxon>
        <taxon>Eupercaria</taxon>
        <taxon>Tetraodontiformes</taxon>
        <taxon>Tetradontoidea</taxon>
        <taxon>Tetraodontidae</taxon>
        <taxon>Tetraodon</taxon>
    </lineage>
</organism>
<feature type="domain" description="Septin-type G" evidence="5">
    <location>
        <begin position="1"/>
        <end position="311"/>
    </location>
</feature>
<dbReference type="Gene3D" id="3.40.50.300">
    <property type="entry name" value="P-loop containing nucleotide triphosphate hydrolases"/>
    <property type="match status" value="1"/>
</dbReference>
<feature type="non-terminal residue" evidence="6">
    <location>
        <position position="1"/>
    </location>
</feature>
<accession>Q4RH71</accession>
<evidence type="ECO:0000256" key="4">
    <source>
        <dbReference type="SAM" id="MobiDB-lite"/>
    </source>
</evidence>
<name>Q4RH71_TETNG</name>
<dbReference type="AlphaFoldDB" id="Q4RH71"/>
<dbReference type="InterPro" id="IPR016491">
    <property type="entry name" value="Septin"/>
</dbReference>
<dbReference type="PROSITE" id="PS51719">
    <property type="entry name" value="G_SEPTIN"/>
    <property type="match status" value="1"/>
</dbReference>
<evidence type="ECO:0000256" key="2">
    <source>
        <dbReference type="ARBA" id="ARBA00023134"/>
    </source>
</evidence>
<evidence type="ECO:0000259" key="5">
    <source>
        <dbReference type="PROSITE" id="PS51719"/>
    </source>
</evidence>
<evidence type="ECO:0000256" key="3">
    <source>
        <dbReference type="RuleBase" id="RU004560"/>
    </source>
</evidence>
<dbReference type="SUPFAM" id="SSF52540">
    <property type="entry name" value="P-loop containing nucleoside triphosphate hydrolases"/>
    <property type="match status" value="1"/>
</dbReference>
<dbReference type="GO" id="GO:0005525">
    <property type="term" value="F:GTP binding"/>
    <property type="evidence" value="ECO:0007669"/>
    <property type="project" value="UniProtKB-KW"/>
</dbReference>
<dbReference type="EMBL" id="CAAE01015068">
    <property type="protein sequence ID" value="CAG12261.1"/>
    <property type="molecule type" value="Genomic_DNA"/>
</dbReference>
<proteinExistence type="inferred from homology"/>
<comment type="similarity">
    <text evidence="3">Belongs to the TRAFAC class TrmE-Era-EngA-EngB-Septin-like GTPase superfamily. Septin GTPase family.</text>
</comment>
<gene>
    <name evidence="6" type="ORF">GSTENG00034487001</name>
</gene>
<dbReference type="InterPro" id="IPR027417">
    <property type="entry name" value="P-loop_NTPase"/>
</dbReference>
<evidence type="ECO:0000256" key="1">
    <source>
        <dbReference type="ARBA" id="ARBA00022741"/>
    </source>
</evidence>
<feature type="non-terminal residue" evidence="6">
    <location>
        <position position="333"/>
    </location>
</feature>
<evidence type="ECO:0000313" key="6">
    <source>
        <dbReference type="EMBL" id="CAG12261.1"/>
    </source>
</evidence>
<protein>
    <submittedName>
        <fullName evidence="6">(spotted green pufferfish) hypothetical protein</fullName>
    </submittedName>
</protein>